<dbReference type="RefSeq" id="WP_012224330.1">
    <property type="nucleotide sequence ID" value="NZ_HG422565.1"/>
</dbReference>
<keyword evidence="1" id="KW-0560">Oxidoreductase</keyword>
<sequence length="285" mass="31637">MSVQPGDRNHAVEGHWEVEGDYDADGAVCVRGAFTPEQVGWATEAIDENLSALSPRAKRASADGDGAFIEDFCNWNRLPAMERFIKESPGAEIAAQLTGSDTIRLYHDHVLVKEPGTKQHTPWHQDQPYYNVDGVQNASMWFPVDPVARSATLEFIAGSHRGPWYMPRTFLDDEAKWFPDGALAELPDFSAEPERWRVLGWELEPGDAVFFNMLTVHGAGGVSGVNRRRVLSVRFLGDDMAHAPRRWTTSPPFDGLDAEIPDGAPMDHPLFPMLWTRADGLVANA</sequence>
<dbReference type="HOGENOM" id="CLU_048953_2_0_11"/>
<dbReference type="GO" id="GO:0016706">
    <property type="term" value="F:2-oxoglutarate-dependent dioxygenase activity"/>
    <property type="evidence" value="ECO:0007669"/>
    <property type="project" value="UniProtKB-ARBA"/>
</dbReference>
<proteinExistence type="predicted"/>
<dbReference type="PANTHER" id="PTHR20883:SF49">
    <property type="entry name" value="PHYTANOYL-COA DIOXYGENASE"/>
    <property type="match status" value="1"/>
</dbReference>
<gene>
    <name evidence="1" type="ORF">BN381_130270</name>
</gene>
<dbReference type="OrthoDB" id="9814777at2"/>
<evidence type="ECO:0000313" key="1">
    <source>
        <dbReference type="EMBL" id="CCM62712.1"/>
    </source>
</evidence>
<dbReference type="Pfam" id="PF05721">
    <property type="entry name" value="PhyH"/>
    <property type="match status" value="1"/>
</dbReference>
<protein>
    <submittedName>
        <fullName evidence="1">Phytanoyl-CoA dioxygenase</fullName>
    </submittedName>
</protein>
<organism evidence="1 2">
    <name type="scientific">Candidatus Neomicrothrix parvicella RN1</name>
    <dbReference type="NCBI Taxonomy" id="1229780"/>
    <lineage>
        <taxon>Bacteria</taxon>
        <taxon>Bacillati</taxon>
        <taxon>Actinomycetota</taxon>
        <taxon>Acidimicrobiia</taxon>
        <taxon>Acidimicrobiales</taxon>
        <taxon>Microthrixaceae</taxon>
        <taxon>Candidatus Neomicrothrix</taxon>
    </lineage>
</organism>
<dbReference type="PANTHER" id="PTHR20883">
    <property type="entry name" value="PHYTANOYL-COA DIOXYGENASE DOMAIN CONTAINING 1"/>
    <property type="match status" value="1"/>
</dbReference>
<dbReference type="Proteomes" id="UP000018291">
    <property type="component" value="Unassembled WGS sequence"/>
</dbReference>
<dbReference type="AlphaFoldDB" id="R4Z272"/>
<accession>R4Z272</accession>
<evidence type="ECO:0000313" key="2">
    <source>
        <dbReference type="Proteomes" id="UP000018291"/>
    </source>
</evidence>
<dbReference type="SUPFAM" id="SSF51197">
    <property type="entry name" value="Clavaminate synthase-like"/>
    <property type="match status" value="1"/>
</dbReference>
<keyword evidence="2" id="KW-1185">Reference proteome</keyword>
<comment type="caution">
    <text evidence="1">The sequence shown here is derived from an EMBL/GenBank/DDBJ whole genome shotgun (WGS) entry which is preliminary data.</text>
</comment>
<dbReference type="Gene3D" id="2.60.120.620">
    <property type="entry name" value="q2cbj1_9rhob like domain"/>
    <property type="match status" value="1"/>
</dbReference>
<dbReference type="STRING" id="1229780.BN381_130270"/>
<dbReference type="EMBL" id="CANL01000005">
    <property type="protein sequence ID" value="CCM62712.1"/>
    <property type="molecule type" value="Genomic_DNA"/>
</dbReference>
<dbReference type="GO" id="GO:0005506">
    <property type="term" value="F:iron ion binding"/>
    <property type="evidence" value="ECO:0007669"/>
    <property type="project" value="UniProtKB-ARBA"/>
</dbReference>
<name>R4Z272_9ACTN</name>
<dbReference type="InterPro" id="IPR008775">
    <property type="entry name" value="Phytyl_CoA_dOase-like"/>
</dbReference>
<reference evidence="1 2" key="1">
    <citation type="journal article" date="2013" name="ISME J.">
        <title>Metabolic model for the filamentous 'Candidatus Microthrix parvicella' based on genomic and metagenomic analyses.</title>
        <authorList>
            <person name="Jon McIlroy S."/>
            <person name="Kristiansen R."/>
            <person name="Albertsen M."/>
            <person name="Michael Karst S."/>
            <person name="Rossetti S."/>
            <person name="Lund Nielsen J."/>
            <person name="Tandoi V."/>
            <person name="James Seviour R."/>
            <person name="Nielsen P.H."/>
        </authorList>
    </citation>
    <scope>NUCLEOTIDE SEQUENCE [LARGE SCALE GENOMIC DNA]</scope>
    <source>
        <strain evidence="1 2">RN1</strain>
    </source>
</reference>
<keyword evidence="1" id="KW-0223">Dioxygenase</keyword>
<dbReference type="eggNOG" id="COG5285">
    <property type="taxonomic scope" value="Bacteria"/>
</dbReference>